<keyword evidence="2" id="KW-1185">Reference proteome</keyword>
<dbReference type="GeneID" id="90541012"/>
<sequence>MKLVDYSTNHSIETLQNNLKSLLIVLTPHKSQSSNIPYILEVYKKSNTGYIKITPKDFIKSQLNDHKTSHLVVEDYDLMATFGYKDHLSNIKNLGFNFIYLKNNTIKCTNILNFNKYIIKCANNDYFYYLYLMYLKYKDIVILCKNYKKMVLFCEILNIECMVDEEYKEEYSDKMCVVVEEYKEVGNKVIYIGVESEGKEMEIEEKPRVKYRIQDLVRSLSRDVVNGRRQINTARFKDILK</sequence>
<proteinExistence type="predicted"/>
<name>A0AAX4JBF2_9MICR</name>
<protein>
    <submittedName>
        <fullName evidence="1">Uncharacterized protein</fullName>
    </submittedName>
</protein>
<evidence type="ECO:0000313" key="2">
    <source>
        <dbReference type="Proteomes" id="UP001334084"/>
    </source>
</evidence>
<dbReference type="EMBL" id="CP142729">
    <property type="protein sequence ID" value="WUR03193.1"/>
    <property type="molecule type" value="Genomic_DNA"/>
</dbReference>
<dbReference type="AlphaFoldDB" id="A0AAX4JBF2"/>
<organism evidence="1 2">
    <name type="scientific">Vairimorpha necatrix</name>
    <dbReference type="NCBI Taxonomy" id="6039"/>
    <lineage>
        <taxon>Eukaryota</taxon>
        <taxon>Fungi</taxon>
        <taxon>Fungi incertae sedis</taxon>
        <taxon>Microsporidia</taxon>
        <taxon>Nosematidae</taxon>
        <taxon>Vairimorpha</taxon>
    </lineage>
</organism>
<accession>A0AAX4JBF2</accession>
<gene>
    <name evidence="1" type="ORF">VNE69_04022</name>
</gene>
<dbReference type="Proteomes" id="UP001334084">
    <property type="component" value="Chromosome 4"/>
</dbReference>
<dbReference type="RefSeq" id="XP_065329338.1">
    <property type="nucleotide sequence ID" value="XM_065473266.1"/>
</dbReference>
<evidence type="ECO:0000313" key="1">
    <source>
        <dbReference type="EMBL" id="WUR03193.1"/>
    </source>
</evidence>
<reference evidence="1" key="1">
    <citation type="journal article" date="2024" name="BMC Genomics">
        <title>Functional annotation of a divergent genome using sequence and structure-based similarity.</title>
        <authorList>
            <person name="Svedberg D."/>
            <person name="Winiger R.R."/>
            <person name="Berg A."/>
            <person name="Sharma H."/>
            <person name="Tellgren-Roth C."/>
            <person name="Debrunner-Vossbrinck B.A."/>
            <person name="Vossbrinck C.R."/>
            <person name="Barandun J."/>
        </authorList>
    </citation>
    <scope>NUCLEOTIDE SEQUENCE</scope>
    <source>
        <strain evidence="1">Illinois isolate</strain>
    </source>
</reference>
<dbReference type="KEGG" id="vnx:VNE69_04022"/>